<dbReference type="EMBL" id="JACIBU010000001">
    <property type="protein sequence ID" value="MBB3675141.1"/>
    <property type="molecule type" value="Genomic_DNA"/>
</dbReference>
<name>A0A323VAT5_9ACTN</name>
<dbReference type="Proteomes" id="UP000247602">
    <property type="component" value="Unassembled WGS sequence"/>
</dbReference>
<dbReference type="OrthoDB" id="4632815at2"/>
<organism evidence="3 4">
    <name type="scientific">Modestobacter versicolor</name>
    <dbReference type="NCBI Taxonomy" id="429133"/>
    <lineage>
        <taxon>Bacteria</taxon>
        <taxon>Bacillati</taxon>
        <taxon>Actinomycetota</taxon>
        <taxon>Actinomycetes</taxon>
        <taxon>Geodermatophilales</taxon>
        <taxon>Geodermatophilaceae</taxon>
        <taxon>Modestobacter</taxon>
    </lineage>
</organism>
<dbReference type="InterPro" id="IPR051604">
    <property type="entry name" value="Ergot_Alk_Oxidoreductase"/>
</dbReference>
<dbReference type="AlphaFoldDB" id="A0A323VAT5"/>
<dbReference type="Pfam" id="PF05368">
    <property type="entry name" value="NmrA"/>
    <property type="match status" value="1"/>
</dbReference>
<evidence type="ECO:0000313" key="4">
    <source>
        <dbReference type="Proteomes" id="UP000247602"/>
    </source>
</evidence>
<keyword evidence="4" id="KW-1185">Reference proteome</keyword>
<protein>
    <submittedName>
        <fullName evidence="3">NmrA family transcriptional regulator</fullName>
    </submittedName>
</protein>
<reference evidence="2 5" key="2">
    <citation type="submission" date="2020-08" db="EMBL/GenBank/DDBJ databases">
        <title>Sequencing the genomes of 1000 actinobacteria strains.</title>
        <authorList>
            <person name="Klenk H.-P."/>
        </authorList>
    </citation>
    <scope>NUCLEOTIDE SEQUENCE [LARGE SCALE GENOMIC DNA]</scope>
    <source>
        <strain evidence="2 5">DSM 16678</strain>
    </source>
</reference>
<dbReference type="Proteomes" id="UP000580718">
    <property type="component" value="Unassembled WGS sequence"/>
</dbReference>
<dbReference type="RefSeq" id="WP_110551848.1">
    <property type="nucleotide sequence ID" value="NZ_JACIBU010000001.1"/>
</dbReference>
<dbReference type="InterPro" id="IPR008030">
    <property type="entry name" value="NmrA-like"/>
</dbReference>
<dbReference type="PANTHER" id="PTHR43162">
    <property type="match status" value="1"/>
</dbReference>
<evidence type="ECO:0000313" key="5">
    <source>
        <dbReference type="Proteomes" id="UP000580718"/>
    </source>
</evidence>
<dbReference type="Gene3D" id="3.40.50.720">
    <property type="entry name" value="NAD(P)-binding Rossmann-like Domain"/>
    <property type="match status" value="1"/>
</dbReference>
<dbReference type="EMBL" id="QKNV01000065">
    <property type="protein sequence ID" value="PZA21795.1"/>
    <property type="molecule type" value="Genomic_DNA"/>
</dbReference>
<dbReference type="Gene3D" id="3.90.25.10">
    <property type="entry name" value="UDP-galactose 4-epimerase, domain 1"/>
    <property type="match status" value="1"/>
</dbReference>
<dbReference type="PANTHER" id="PTHR43162:SF1">
    <property type="entry name" value="PRESTALK A DIFFERENTIATION PROTEIN A"/>
    <property type="match status" value="1"/>
</dbReference>
<dbReference type="InterPro" id="IPR036291">
    <property type="entry name" value="NAD(P)-bd_dom_sf"/>
</dbReference>
<evidence type="ECO:0000259" key="1">
    <source>
        <dbReference type="Pfam" id="PF05368"/>
    </source>
</evidence>
<gene>
    <name evidence="3" type="ORF">DMO24_08350</name>
    <name evidence="2" type="ORF">FHX36_000876</name>
</gene>
<feature type="domain" description="NmrA-like" evidence="1">
    <location>
        <begin position="2"/>
        <end position="230"/>
    </location>
</feature>
<dbReference type="SUPFAM" id="SSF51735">
    <property type="entry name" value="NAD(P)-binding Rossmann-fold domains"/>
    <property type="match status" value="1"/>
</dbReference>
<proteinExistence type="predicted"/>
<accession>A0A323VAT5</accession>
<sequence>MKVVVTTPTGHVGSRVVRLLLQAGLRPTLLLRDPARLDPDTRQRVDLVTGDQGDPAAVQRATAGADALYWVDPPTDADDPVAGSARMGAAAAAEVRANGVPRVVFQSSVGAEKRVGVGQIDGLARTEELLEGTGADVLHLRCGYFMTNLAYDLDQLRAGVLSTTMPTDRPLPWVDPRDVGDVAVANLLSPGWSGRRVLAVHGPADLSFAQVAAVVGEVTGWPVQARQIGDDELRAGLRAVGMSERQVEGFVLMSAGLREGFTPEDPRTLLTTTPTTLRSWAAEHLPPLLGPAPAHRPAPAELPT</sequence>
<reference evidence="3 4" key="1">
    <citation type="submission" date="2018-06" db="EMBL/GenBank/DDBJ databases">
        <title>Draft genome sequence of Modestobacter versicolor CP153-2.</title>
        <authorList>
            <person name="Gundlapally S.R."/>
        </authorList>
    </citation>
    <scope>NUCLEOTIDE SEQUENCE [LARGE SCALE GENOMIC DNA]</scope>
    <source>
        <strain evidence="3 4">CP153-2</strain>
    </source>
</reference>
<comment type="caution">
    <text evidence="3">The sequence shown here is derived from an EMBL/GenBank/DDBJ whole genome shotgun (WGS) entry which is preliminary data.</text>
</comment>
<evidence type="ECO:0000313" key="3">
    <source>
        <dbReference type="EMBL" id="PZA21795.1"/>
    </source>
</evidence>
<evidence type="ECO:0000313" key="2">
    <source>
        <dbReference type="EMBL" id="MBB3675141.1"/>
    </source>
</evidence>